<dbReference type="PROSITE" id="PS51782">
    <property type="entry name" value="LYSM"/>
    <property type="match status" value="1"/>
</dbReference>
<dbReference type="Pfam" id="PF01476">
    <property type="entry name" value="LysM"/>
    <property type="match status" value="1"/>
</dbReference>
<gene>
    <name evidence="4" type="ORF">EQW73_00435</name>
    <name evidence="5" type="ORF">EQW78_05315</name>
</gene>
<sequence>MSRHPRPTVIEIVQMFDVQVFEPTGEGGSGATGEGAGMSAITATGASDGWRIERYDGRRDERRGGARVEAPLRLTTRGRVVLVLLVATVVALGALWGVRAVASGPGEPVEVRIHVVEAGETLWQHASAVASGGRDVRDVMADLAELNNLSSTGLQVGQKLLLPVDPDFGR</sequence>
<dbReference type="STRING" id="1713.GCA_000718325_00975"/>
<name>A0A4Q1L1F1_9CELL</name>
<comment type="caution">
    <text evidence="5">The sequence shown here is derived from an EMBL/GenBank/DDBJ whole genome shotgun (WGS) entry which is preliminary data.</text>
</comment>
<feature type="domain" description="LysM" evidence="3">
    <location>
        <begin position="112"/>
        <end position="162"/>
    </location>
</feature>
<keyword evidence="2" id="KW-0812">Transmembrane</keyword>
<dbReference type="AlphaFoldDB" id="A0A4Q1L1F1"/>
<organism evidence="5 6">
    <name type="scientific">Oerskovia turbata</name>
    <dbReference type="NCBI Taxonomy" id="1713"/>
    <lineage>
        <taxon>Bacteria</taxon>
        <taxon>Bacillati</taxon>
        <taxon>Actinomycetota</taxon>
        <taxon>Actinomycetes</taxon>
        <taxon>Micrococcales</taxon>
        <taxon>Cellulomonadaceae</taxon>
        <taxon>Oerskovia</taxon>
    </lineage>
</organism>
<accession>A0A4Q1L1F1</accession>
<evidence type="ECO:0000313" key="5">
    <source>
        <dbReference type="EMBL" id="RXR35739.1"/>
    </source>
</evidence>
<feature type="compositionally biased region" description="Gly residues" evidence="1">
    <location>
        <begin position="25"/>
        <end position="36"/>
    </location>
</feature>
<keyword evidence="7" id="KW-1185">Reference proteome</keyword>
<evidence type="ECO:0000256" key="1">
    <source>
        <dbReference type="SAM" id="MobiDB-lite"/>
    </source>
</evidence>
<evidence type="ECO:0000313" key="4">
    <source>
        <dbReference type="EMBL" id="RXR27823.1"/>
    </source>
</evidence>
<dbReference type="SMART" id="SM00257">
    <property type="entry name" value="LysM"/>
    <property type="match status" value="1"/>
</dbReference>
<protein>
    <submittedName>
        <fullName evidence="5">LysM peptidoglycan-binding domain-containing protein</fullName>
    </submittedName>
</protein>
<dbReference type="InterPro" id="IPR036779">
    <property type="entry name" value="LysM_dom_sf"/>
</dbReference>
<dbReference type="InterPro" id="IPR018392">
    <property type="entry name" value="LysM"/>
</dbReference>
<proteinExistence type="predicted"/>
<dbReference type="Gene3D" id="3.10.350.10">
    <property type="entry name" value="LysM domain"/>
    <property type="match status" value="1"/>
</dbReference>
<keyword evidence="2" id="KW-0472">Membrane</keyword>
<dbReference type="CDD" id="cd00118">
    <property type="entry name" value="LysM"/>
    <property type="match status" value="1"/>
</dbReference>
<dbReference type="Proteomes" id="UP000289805">
    <property type="component" value="Unassembled WGS sequence"/>
</dbReference>
<dbReference type="EMBL" id="SDJR01000001">
    <property type="protein sequence ID" value="RXR27823.1"/>
    <property type="molecule type" value="Genomic_DNA"/>
</dbReference>
<feature type="transmembrane region" description="Helical" evidence="2">
    <location>
        <begin position="80"/>
        <end position="98"/>
    </location>
</feature>
<evidence type="ECO:0000313" key="7">
    <source>
        <dbReference type="Proteomes" id="UP000290517"/>
    </source>
</evidence>
<dbReference type="EMBL" id="SDJQ01000007">
    <property type="protein sequence ID" value="RXR35739.1"/>
    <property type="molecule type" value="Genomic_DNA"/>
</dbReference>
<feature type="region of interest" description="Disordered" evidence="1">
    <location>
        <begin position="23"/>
        <end position="42"/>
    </location>
</feature>
<dbReference type="SUPFAM" id="SSF54106">
    <property type="entry name" value="LysM domain"/>
    <property type="match status" value="1"/>
</dbReference>
<evidence type="ECO:0000259" key="3">
    <source>
        <dbReference type="PROSITE" id="PS51782"/>
    </source>
</evidence>
<evidence type="ECO:0000256" key="2">
    <source>
        <dbReference type="SAM" id="Phobius"/>
    </source>
</evidence>
<dbReference type="Proteomes" id="UP000290517">
    <property type="component" value="Unassembled WGS sequence"/>
</dbReference>
<dbReference type="OrthoDB" id="5084290at2"/>
<evidence type="ECO:0000313" key="6">
    <source>
        <dbReference type="Proteomes" id="UP000289805"/>
    </source>
</evidence>
<keyword evidence="2" id="KW-1133">Transmembrane helix</keyword>
<reference evidence="6 7" key="1">
    <citation type="submission" date="2019-01" db="EMBL/GenBank/DDBJ databases">
        <title>Oerskovia turbata Genome sequencing and assembly.</title>
        <authorList>
            <person name="Dou T."/>
        </authorList>
    </citation>
    <scope>NUCLEOTIDE SEQUENCE [LARGE SCALE GENOMIC DNA]</scope>
    <source>
        <strain evidence="5 6">JCM12123</strain>
        <strain evidence="4 7">JCM3160</strain>
    </source>
</reference>